<sequence length="169" mass="19346">QTQMVTTDFQKIFPMGDHLYIGLMRLATDVQTICLKYQLNPCELKEGQQIKSCTHRSMVANLLYEKWLGPYYITGLDLKTFKPFICSRGLMGCLIVPDHFVVSSTFAKQMYGMCESLWDPSMDPEYLFETISQDMLKTVDQNVVSRMGVIVHIGVKDRITTRTLKALMA</sequence>
<dbReference type="InterPro" id="IPR001353">
    <property type="entry name" value="Proteasome_sua/b"/>
</dbReference>
<dbReference type="SUPFAM" id="SSF56235">
    <property type="entry name" value="N-terminal nucleophile aminohydrolases (Ntn hydrolases)"/>
    <property type="match status" value="1"/>
</dbReference>
<proteinExistence type="predicted"/>
<dbReference type="GO" id="GO:0005839">
    <property type="term" value="C:proteasome core complex"/>
    <property type="evidence" value="ECO:0007669"/>
    <property type="project" value="InterPro"/>
</dbReference>
<evidence type="ECO:0000313" key="1">
    <source>
        <dbReference type="Ensembl" id="ENSLAFP00000027412.1"/>
    </source>
</evidence>
<evidence type="ECO:0000313" key="2">
    <source>
        <dbReference type="Proteomes" id="UP000007646"/>
    </source>
</evidence>
<dbReference type="PANTHER" id="PTHR32194">
    <property type="entry name" value="METALLOPROTEASE TLDD"/>
    <property type="match status" value="1"/>
</dbReference>
<dbReference type="InParanoid" id="G3UHV4"/>
<organism evidence="1 2">
    <name type="scientific">Loxodonta africana</name>
    <name type="common">African elephant</name>
    <dbReference type="NCBI Taxonomy" id="9785"/>
    <lineage>
        <taxon>Eukaryota</taxon>
        <taxon>Metazoa</taxon>
        <taxon>Chordata</taxon>
        <taxon>Craniata</taxon>
        <taxon>Vertebrata</taxon>
        <taxon>Euteleostomi</taxon>
        <taxon>Mammalia</taxon>
        <taxon>Eutheria</taxon>
        <taxon>Afrotheria</taxon>
        <taxon>Proboscidea</taxon>
        <taxon>Elephantidae</taxon>
        <taxon>Loxodonta</taxon>
    </lineage>
</organism>
<dbReference type="InterPro" id="IPR023333">
    <property type="entry name" value="Proteasome_suB-type"/>
</dbReference>
<dbReference type="OMA" id="KYKITER"/>
<reference evidence="1" key="2">
    <citation type="submission" date="2025-08" db="UniProtKB">
        <authorList>
            <consortium name="Ensembl"/>
        </authorList>
    </citation>
    <scope>IDENTIFICATION</scope>
    <source>
        <strain evidence="1">Isolate ISIS603380</strain>
    </source>
</reference>
<dbReference type="GeneTree" id="ENSGT00550000074820"/>
<dbReference type="AlphaFoldDB" id="G3UHV4"/>
<protein>
    <submittedName>
        <fullName evidence="1">Uncharacterized protein</fullName>
    </submittedName>
</protein>
<dbReference type="eggNOG" id="KOG0180">
    <property type="taxonomic scope" value="Eukaryota"/>
</dbReference>
<dbReference type="STRING" id="9785.ENSLAFP00000027412"/>
<dbReference type="GO" id="GO:0051603">
    <property type="term" value="P:proteolysis involved in protein catabolic process"/>
    <property type="evidence" value="ECO:0007669"/>
    <property type="project" value="InterPro"/>
</dbReference>
<dbReference type="Gene3D" id="3.60.20.10">
    <property type="entry name" value="Glutamine Phosphoribosylpyrophosphate, subunit 1, domain 1"/>
    <property type="match status" value="1"/>
</dbReference>
<dbReference type="GO" id="GO:0005737">
    <property type="term" value="C:cytoplasm"/>
    <property type="evidence" value="ECO:0007669"/>
    <property type="project" value="TreeGrafter"/>
</dbReference>
<reference evidence="1" key="3">
    <citation type="submission" date="2025-09" db="UniProtKB">
        <authorList>
            <consortium name="Ensembl"/>
        </authorList>
    </citation>
    <scope>IDENTIFICATION</scope>
    <source>
        <strain evidence="1">Isolate ISIS603380</strain>
    </source>
</reference>
<keyword evidence="2" id="KW-1185">Reference proteome</keyword>
<dbReference type="Pfam" id="PF00227">
    <property type="entry name" value="Proteasome"/>
    <property type="match status" value="1"/>
</dbReference>
<dbReference type="Ensembl" id="ENSLAFT00000035032.1">
    <property type="protein sequence ID" value="ENSLAFP00000027412.1"/>
    <property type="gene ID" value="ENSLAFG00000026873.1"/>
</dbReference>
<accession>G3UHV4</accession>
<dbReference type="HOGENOM" id="CLU_035750_10_0_1"/>
<dbReference type="Proteomes" id="UP000007646">
    <property type="component" value="Unassembled WGS sequence"/>
</dbReference>
<name>G3UHV4_LOXAF</name>
<dbReference type="InterPro" id="IPR029055">
    <property type="entry name" value="Ntn_hydrolases_N"/>
</dbReference>
<dbReference type="PANTHER" id="PTHR32194:SF10">
    <property type="entry name" value="PROTEASOME SUBUNIT BETA TYPE-3"/>
    <property type="match status" value="1"/>
</dbReference>
<reference evidence="1 2" key="1">
    <citation type="submission" date="2009-06" db="EMBL/GenBank/DDBJ databases">
        <title>The Genome Sequence of Loxodonta africana (African elephant).</title>
        <authorList>
            <person name="Di Palma F."/>
            <person name="Heiman D."/>
            <person name="Young S."/>
            <person name="Johnson J."/>
            <person name="Lander E.S."/>
            <person name="Lindblad-Toh K."/>
        </authorList>
    </citation>
    <scope>NUCLEOTIDE SEQUENCE [LARGE SCALE GENOMIC DNA]</scope>
    <source>
        <strain evidence="1 2">Isolate ISIS603380</strain>
    </source>
</reference>